<protein>
    <recommendedName>
        <fullName evidence="3">Transposase</fullName>
    </recommendedName>
</protein>
<proteinExistence type="predicted"/>
<gene>
    <name evidence="1" type="ORF">P2L57_37145</name>
</gene>
<dbReference type="RefSeq" id="WP_275822456.1">
    <property type="nucleotide sequence ID" value="NZ_BAAANM010000044.1"/>
</dbReference>
<comment type="caution">
    <text evidence="1">The sequence shown here is derived from an EMBL/GenBank/DDBJ whole genome shotgun (WGS) entry which is preliminary data.</text>
</comment>
<dbReference type="Proteomes" id="UP001220022">
    <property type="component" value="Unassembled WGS sequence"/>
</dbReference>
<organism evidence="1 2">
    <name type="scientific">Streptantibioticus ferralitis</name>
    <dbReference type="NCBI Taxonomy" id="236510"/>
    <lineage>
        <taxon>Bacteria</taxon>
        <taxon>Bacillati</taxon>
        <taxon>Actinomycetota</taxon>
        <taxon>Actinomycetes</taxon>
        <taxon>Kitasatosporales</taxon>
        <taxon>Streptomycetaceae</taxon>
        <taxon>Streptantibioticus</taxon>
    </lineage>
</organism>
<keyword evidence="2" id="KW-1185">Reference proteome</keyword>
<reference evidence="1 2" key="1">
    <citation type="submission" date="2023-03" db="EMBL/GenBank/DDBJ databases">
        <title>Draft genome sequence of type strain Streptomyces ferralitis JCM 14344.</title>
        <authorList>
            <person name="Klaysubun C."/>
            <person name="Duangmal K."/>
        </authorList>
    </citation>
    <scope>NUCLEOTIDE SEQUENCE [LARGE SCALE GENOMIC DNA]</scope>
    <source>
        <strain evidence="1 2">JCM 14344</strain>
    </source>
</reference>
<accession>A0ABT5ZBB8</accession>
<evidence type="ECO:0000313" key="2">
    <source>
        <dbReference type="Proteomes" id="UP001220022"/>
    </source>
</evidence>
<name>A0ABT5ZBB8_9ACTN</name>
<evidence type="ECO:0000313" key="1">
    <source>
        <dbReference type="EMBL" id="MDF2261147.1"/>
    </source>
</evidence>
<dbReference type="EMBL" id="JARHTQ010000048">
    <property type="protein sequence ID" value="MDF2261147.1"/>
    <property type="molecule type" value="Genomic_DNA"/>
</dbReference>
<evidence type="ECO:0008006" key="3">
    <source>
        <dbReference type="Google" id="ProtNLM"/>
    </source>
</evidence>
<sequence length="88" mass="10078">MLLRLACLGVTNTFAMLRLLPMSDRDKDAEILALRHQITVLKRQPGKDRTRFTSGDRAFTADPLHRLPRGALRRVRLLVEQPAFPLDE</sequence>